<dbReference type="EMBL" id="CP001436">
    <property type="protein sequence ID" value="ACN52800.1"/>
    <property type="molecule type" value="Genomic_DNA"/>
</dbReference>
<dbReference type="Proteomes" id="UP000006163">
    <property type="component" value="Plasmid VS116_lp36"/>
</dbReference>
<organism evidence="1 2">
    <name type="scientific">Borreliella valaisiana VS116</name>
    <dbReference type="NCBI Taxonomy" id="445987"/>
    <lineage>
        <taxon>Bacteria</taxon>
        <taxon>Pseudomonadati</taxon>
        <taxon>Spirochaetota</taxon>
        <taxon>Spirochaetia</taxon>
        <taxon>Spirochaetales</taxon>
        <taxon>Borreliaceae</taxon>
        <taxon>Borreliella</taxon>
    </lineage>
</organism>
<gene>
    <name evidence="1" type="ORF">BVAVS116_K0007</name>
</gene>
<evidence type="ECO:0000313" key="1">
    <source>
        <dbReference type="EMBL" id="ACN52800.1"/>
    </source>
</evidence>
<dbReference type="AlphaFoldDB" id="C0R8K0"/>
<keyword evidence="1" id="KW-0614">Plasmid</keyword>
<proteinExistence type="predicted"/>
<keyword evidence="2" id="KW-1185">Reference proteome</keyword>
<evidence type="ECO:0000313" key="2">
    <source>
        <dbReference type="Proteomes" id="UP000006163"/>
    </source>
</evidence>
<name>C0R8K0_BORVA</name>
<protein>
    <submittedName>
        <fullName evidence="1">Uncharacterized protein</fullName>
    </submittedName>
</protein>
<sequence length="55" mass="6503">MLCTYIANNICINNNYNIKNKDIKVNSSNNLKNNDFLSQTIKLRENKVLFRKRVL</sequence>
<reference evidence="1 2" key="1">
    <citation type="journal article" date="2012" name="J. Bacteriol.">
        <title>Whole-Genome Sequences of Borrelia bissettii, Borrelia valaisiana, and Borrelia spielmanii.</title>
        <authorList>
            <person name="Schutzer S.E."/>
            <person name="Fraser-Liggett C.M."/>
            <person name="Qiu W.G."/>
            <person name="Kraiczy P."/>
            <person name="Mongodin E.F."/>
            <person name="Dunn J.J."/>
            <person name="Luft B.J."/>
            <person name="Casjens S.R."/>
        </authorList>
    </citation>
    <scope>NUCLEOTIDE SEQUENCE [LARGE SCALE GENOMIC DNA]</scope>
    <source>
        <strain evidence="1 2">VS116</strain>
        <plasmid evidence="1">VS116_lp36</plasmid>
    </source>
</reference>
<geneLocation type="plasmid" evidence="1 2">
    <name>VS116_lp36</name>
</geneLocation>
<accession>C0R8K0</accession>
<dbReference type="HOGENOM" id="CLU_3022960_0_0_12"/>